<organism evidence="3 4">
    <name type="scientific">Solanum verrucosum</name>
    <dbReference type="NCBI Taxonomy" id="315347"/>
    <lineage>
        <taxon>Eukaryota</taxon>
        <taxon>Viridiplantae</taxon>
        <taxon>Streptophyta</taxon>
        <taxon>Embryophyta</taxon>
        <taxon>Tracheophyta</taxon>
        <taxon>Spermatophyta</taxon>
        <taxon>Magnoliopsida</taxon>
        <taxon>eudicotyledons</taxon>
        <taxon>Gunneridae</taxon>
        <taxon>Pentapetalae</taxon>
        <taxon>asterids</taxon>
        <taxon>lamiids</taxon>
        <taxon>Solanales</taxon>
        <taxon>Solanaceae</taxon>
        <taxon>Solanoideae</taxon>
        <taxon>Solaneae</taxon>
        <taxon>Solanum</taxon>
    </lineage>
</organism>
<dbReference type="InterPro" id="IPR041577">
    <property type="entry name" value="RT_RNaseH_2"/>
</dbReference>
<dbReference type="AlphaFoldDB" id="A0AAF0PQP7"/>
<sequence length="227" mass="25844">MPKGQFVSCLQATKMISKGFKYHLVRVRDVDSKTPILESVFVVNEFPKVFPDDLPGIPPKREIDFGIDLLADTQPISIPPYCHIVSSKGFEVDPKKTDADKSWPRPLSLLDIRSFLGLVGYYRRFVEGFSLIASPLTTLIQKKAKFIWFEEYEKSFQKLKDRLTSAPVLTLPEGTDGFVVYCDTLRIGLGCVLMKNGKVIAYASRQLMIHEKNYLAHDLELRQLFLP</sequence>
<dbReference type="GO" id="GO:0003824">
    <property type="term" value="F:catalytic activity"/>
    <property type="evidence" value="ECO:0007669"/>
    <property type="project" value="UniProtKB-KW"/>
</dbReference>
<dbReference type="FunFam" id="3.30.70.270:FF:000020">
    <property type="entry name" value="Transposon Tf2-6 polyprotein-like Protein"/>
    <property type="match status" value="1"/>
</dbReference>
<dbReference type="EMBL" id="CP133612">
    <property type="protein sequence ID" value="WMV09328.1"/>
    <property type="molecule type" value="Genomic_DNA"/>
</dbReference>
<dbReference type="PANTHER" id="PTHR37984">
    <property type="entry name" value="PROTEIN CBG26694"/>
    <property type="match status" value="1"/>
</dbReference>
<evidence type="ECO:0000313" key="3">
    <source>
        <dbReference type="EMBL" id="WMV09328.1"/>
    </source>
</evidence>
<name>A0AAF0PQP7_SOLVR</name>
<gene>
    <name evidence="3" type="ORF">MTR67_002713</name>
</gene>
<dbReference type="InterPro" id="IPR050951">
    <property type="entry name" value="Retrovirus_Pol_polyprotein"/>
</dbReference>
<evidence type="ECO:0000259" key="2">
    <source>
        <dbReference type="Pfam" id="PF17919"/>
    </source>
</evidence>
<dbReference type="PANTHER" id="PTHR37984:SF5">
    <property type="entry name" value="PROTEIN NYNRIN-LIKE"/>
    <property type="match status" value="1"/>
</dbReference>
<dbReference type="Proteomes" id="UP001234989">
    <property type="component" value="Chromosome 1"/>
</dbReference>
<keyword evidence="4" id="KW-1185">Reference proteome</keyword>
<dbReference type="InterPro" id="IPR043128">
    <property type="entry name" value="Rev_trsase/Diguanyl_cyclase"/>
</dbReference>
<evidence type="ECO:0000256" key="1">
    <source>
        <dbReference type="ARBA" id="ARBA00023268"/>
    </source>
</evidence>
<protein>
    <recommendedName>
        <fullName evidence="2">Reverse transcriptase/retrotransposon-derived protein RNase H-like domain-containing protein</fullName>
    </recommendedName>
</protein>
<accession>A0AAF0PQP7</accession>
<evidence type="ECO:0000313" key="4">
    <source>
        <dbReference type="Proteomes" id="UP001234989"/>
    </source>
</evidence>
<reference evidence="3" key="1">
    <citation type="submission" date="2023-08" db="EMBL/GenBank/DDBJ databases">
        <title>A de novo genome assembly of Solanum verrucosum Schlechtendal, a Mexican diploid species geographically isolated from the other diploid A-genome species in potato relatives.</title>
        <authorList>
            <person name="Hosaka K."/>
        </authorList>
    </citation>
    <scope>NUCLEOTIDE SEQUENCE</scope>
    <source>
        <tissue evidence="3">Young leaves</tissue>
    </source>
</reference>
<keyword evidence="1" id="KW-0511">Multifunctional enzyme</keyword>
<dbReference type="SUPFAM" id="SSF56672">
    <property type="entry name" value="DNA/RNA polymerases"/>
    <property type="match status" value="1"/>
</dbReference>
<proteinExistence type="predicted"/>
<dbReference type="Gene3D" id="3.30.70.270">
    <property type="match status" value="1"/>
</dbReference>
<dbReference type="Pfam" id="PF17919">
    <property type="entry name" value="RT_RNaseH_2"/>
    <property type="match status" value="1"/>
</dbReference>
<dbReference type="InterPro" id="IPR043502">
    <property type="entry name" value="DNA/RNA_pol_sf"/>
</dbReference>
<feature type="domain" description="Reverse transcriptase/retrotransposon-derived protein RNase H-like" evidence="2">
    <location>
        <begin position="148"/>
        <end position="221"/>
    </location>
</feature>